<feature type="compositionally biased region" description="Basic and acidic residues" evidence="2">
    <location>
        <begin position="1185"/>
        <end position="1199"/>
    </location>
</feature>
<feature type="region of interest" description="Disordered" evidence="2">
    <location>
        <begin position="740"/>
        <end position="810"/>
    </location>
</feature>
<comment type="caution">
    <text evidence="5">The sequence shown here is derived from an EMBL/GenBank/DDBJ whole genome shotgun (WGS) entry which is preliminary data.</text>
</comment>
<feature type="region of interest" description="Disordered" evidence="2">
    <location>
        <begin position="619"/>
        <end position="652"/>
    </location>
</feature>
<feature type="region of interest" description="Disordered" evidence="2">
    <location>
        <begin position="664"/>
        <end position="684"/>
    </location>
</feature>
<feature type="compositionally biased region" description="Basic and acidic residues" evidence="2">
    <location>
        <begin position="875"/>
        <end position="902"/>
    </location>
</feature>
<dbReference type="PANTHER" id="PTHR31672">
    <property type="entry name" value="BNACNNG10540D PROTEIN"/>
    <property type="match status" value="1"/>
</dbReference>
<feature type="compositionally biased region" description="Basic and acidic residues" evidence="2">
    <location>
        <begin position="740"/>
        <end position="767"/>
    </location>
</feature>
<feature type="region of interest" description="Disordered" evidence="2">
    <location>
        <begin position="875"/>
        <end position="988"/>
    </location>
</feature>
<feature type="region of interest" description="Disordered" evidence="2">
    <location>
        <begin position="1647"/>
        <end position="1676"/>
    </location>
</feature>
<dbReference type="InterPro" id="IPR002068">
    <property type="entry name" value="A-crystallin/Hsp20_dom"/>
</dbReference>
<dbReference type="NCBIfam" id="TIGR01640">
    <property type="entry name" value="F_box_assoc_1"/>
    <property type="match status" value="1"/>
</dbReference>
<feature type="compositionally biased region" description="Basic and acidic residues" evidence="2">
    <location>
        <begin position="775"/>
        <end position="786"/>
    </location>
</feature>
<evidence type="ECO:0000256" key="1">
    <source>
        <dbReference type="PROSITE-ProRule" id="PRU00285"/>
    </source>
</evidence>
<evidence type="ECO:0000313" key="5">
    <source>
        <dbReference type="EMBL" id="RYR56021.1"/>
    </source>
</evidence>
<dbReference type="EMBL" id="SDMP01000005">
    <property type="protein sequence ID" value="RYR56021.1"/>
    <property type="molecule type" value="Genomic_DNA"/>
</dbReference>
<dbReference type="PANTHER" id="PTHR31672:SF13">
    <property type="entry name" value="F-BOX PROTEIN CPR30-LIKE"/>
    <property type="match status" value="1"/>
</dbReference>
<comment type="similarity">
    <text evidence="1">Belongs to the small heat shock protein (HSP20) family.</text>
</comment>
<dbReference type="CDD" id="cd22157">
    <property type="entry name" value="F-box_AtFBW1-like"/>
    <property type="match status" value="1"/>
</dbReference>
<feature type="region of interest" description="Disordered" evidence="2">
    <location>
        <begin position="1231"/>
        <end position="1286"/>
    </location>
</feature>
<feature type="compositionally biased region" description="Polar residues" evidence="2">
    <location>
        <begin position="625"/>
        <end position="634"/>
    </location>
</feature>
<feature type="compositionally biased region" description="Polar residues" evidence="2">
    <location>
        <begin position="1429"/>
        <end position="1439"/>
    </location>
</feature>
<feature type="domain" description="SHSP" evidence="4">
    <location>
        <begin position="440"/>
        <end position="560"/>
    </location>
</feature>
<feature type="compositionally biased region" description="Basic and acidic residues" evidence="2">
    <location>
        <begin position="1085"/>
        <end position="1104"/>
    </location>
</feature>
<evidence type="ECO:0000313" key="6">
    <source>
        <dbReference type="Proteomes" id="UP000289738"/>
    </source>
</evidence>
<feature type="compositionally biased region" description="Basic and acidic residues" evidence="2">
    <location>
        <begin position="1006"/>
        <end position="1028"/>
    </location>
</feature>
<evidence type="ECO:0000259" key="4">
    <source>
        <dbReference type="PROSITE" id="PS01031"/>
    </source>
</evidence>
<dbReference type="InterPro" id="IPR008978">
    <property type="entry name" value="HSP20-like_chaperone"/>
</dbReference>
<dbReference type="Gene3D" id="2.60.40.790">
    <property type="match status" value="1"/>
</dbReference>
<name>A0A445CYQ7_ARAHY</name>
<feature type="compositionally biased region" description="Basic and acidic residues" evidence="2">
    <location>
        <begin position="1716"/>
        <end position="1743"/>
    </location>
</feature>
<feature type="region of interest" description="Disordered" evidence="2">
    <location>
        <begin position="1419"/>
        <end position="1626"/>
    </location>
</feature>
<sequence>MDDKMKLKHTGNKPKQQSTMKKKQQQNENHKSKSIHDILALELIHRILLRVPVKDLDRLKCVSKLWNTLISDPDFAKSHLHLSAAPTHVCLFITDRSNAFSVDIDAVFHRHNALKEVSLPFKMNTPLDFTVMCSCRGLVLLHRAPHFFIVWNPLIGSSKRVSYSHIVSRSRRQYFMFSGIACLYGFGYDALQDDYLVVVASQDKNGQEHFDCLSLRTNSWTNLDFALSKPLDTSNWQSCGFFLNGAIHWGTFRDYSILIFDLKERSFSIISMPEQVMGYLFAPHLVLLGGCLALYSHEPKKTNIWVMKEYKVHSSWTFYQIPRARFEPLCLSNSSDIVAQDYVLMSIDPYLRLAKYNVRGELLQQRIFDDHHLAHVKARPRSISSGTSYIVYTESLVPVPSEIKDKDKDKKKKNATNMELELGLKITKTRDDITSISQYQLAKDRTGPVFESRETNTMFILIAHLKGYKRNNIDIKISEDGTKISISGEKPIQEMTMMGWVMLKKDVEITQFNKAFKIPEGVVLDRIKAKFDEEESILKIVMPKSLKGICGARIEEVKEDESDGGRSELEKSEADHIFNSIGETSERGFREPEVQEMEDSESVMEKEQVLSEKIEHEAMKESDSEQNVSASIPQNIVDANHDEESVREKSKKSECEAIKTLEPEQNVGDHIPQSIGDSSQEFSEESAVQQMKEADVEKMLDKANGFSQDKHGERLEKEFGELKSETEGVEEVISMERFEETRTSELDKTESFEETIKKDMKRPKNETVDGDDECEQRTEKANRSIEENTLNETSRKEDEESDNKRKVKDRSYLPDIVVEGVFDAMQEKVPKKVAEAMALGENEKPGYGGVVKLKEEGSMRMKFEANKVVEEDISRDRNEQVRVPKMKSREQPSVKENTHEGGLHGSETQELPEGGKTKHFKEEGAKIEESVKKVNGEKNGKIEAEANEGLRRDLTRDTFQQEIDDPDIQTKESEQILQESRGKGGFEASMAEIKDAAEVKEELVKQKREAKVGETEDAEDGAKLEPPMKKVKGEKHEKIQDETTKKGTKEPEIQIKEKDQQCVLEMNKRMLELSMATIEEAKEAKEEFIKQQSGEKMEEPKDVNNKGATIQQFVEKETGEKHEKTQVEASGDLRENITKDSMIQSEEKDQQSLHDAMSKERFEASITAREFPLQKNGREGPNVESTEKETTQESDSERITKTFQEVAKEKNPKAFLVGTDERDAKVLNMGVKKTEQGSEKKHDTELLSQENQRKEACESRNQSVNQDIVKSKKAKEAESADQCTYKKERTEAAAAIEDQMAKPRFPTTQQFEVEECTLQEDCKKKHEPSPKSQKEYHTNDLRNSIGRKEQESKHREVLKPEVPLEELLKKSEQETRKDEFQKGEENEEKMQEIEQSKSKFDDKDQQDVCKEIGAAEIIGRKMPEAKEQYASNAGSTTGRTETEKDLEATHKTEKSLVQNLEDKKLGNREEIKKTISEENDEVKYAAELRKRTQVKEHQRKSETAENEAEPPKLKEQIIEWKSPKTKGYVQESTGKKQHDYGTEDTTLSQQSTYEENRTPENAIDELLKKNTDTTYRKSVESVDPSEDERVESFQAHIPENQGLEDNQEGTKCPKISTGNPDKKGYQITKDIDEELLRKQDLSEKIVHEERGVQNFEKRGEPEEDPKQLRKREKVKPIQTAIDKKPIIMDITPEFEKVNGFKQVAETMQKPPTKIEMISKKGMDKPQRDETPPLAKEIKRKEPPELLWSSMGPENSQVKEDTTDEGHEACDIIEVEKQRECEEKDVSGGNNDKTERTKKLFVPLFIAGSALLVSLVFMFVHRRRTKRR</sequence>
<gene>
    <name evidence="5" type="ORF">Ahy_A05g021831</name>
</gene>
<feature type="compositionally biased region" description="Polar residues" evidence="2">
    <location>
        <begin position="1259"/>
        <end position="1268"/>
    </location>
</feature>
<keyword evidence="3" id="KW-0472">Membrane</keyword>
<organism evidence="5 6">
    <name type="scientific">Arachis hypogaea</name>
    <name type="common">Peanut</name>
    <dbReference type="NCBI Taxonomy" id="3818"/>
    <lineage>
        <taxon>Eukaryota</taxon>
        <taxon>Viridiplantae</taxon>
        <taxon>Streptophyta</taxon>
        <taxon>Embryophyta</taxon>
        <taxon>Tracheophyta</taxon>
        <taxon>Spermatophyta</taxon>
        <taxon>Magnoliopsida</taxon>
        <taxon>eudicotyledons</taxon>
        <taxon>Gunneridae</taxon>
        <taxon>Pentapetalae</taxon>
        <taxon>rosids</taxon>
        <taxon>fabids</taxon>
        <taxon>Fabales</taxon>
        <taxon>Fabaceae</taxon>
        <taxon>Papilionoideae</taxon>
        <taxon>50 kb inversion clade</taxon>
        <taxon>dalbergioids sensu lato</taxon>
        <taxon>Dalbergieae</taxon>
        <taxon>Pterocarpus clade</taxon>
        <taxon>Arachis</taxon>
    </lineage>
</organism>
<feature type="compositionally biased region" description="Basic and acidic residues" evidence="2">
    <location>
        <begin position="1145"/>
        <end position="1163"/>
    </location>
</feature>
<feature type="compositionally biased region" description="Basic and acidic residues" evidence="2">
    <location>
        <begin position="1647"/>
        <end position="1667"/>
    </location>
</feature>
<feature type="region of interest" description="Disordered" evidence="2">
    <location>
        <begin position="1006"/>
        <end position="1054"/>
    </location>
</feature>
<dbReference type="InterPro" id="IPR001810">
    <property type="entry name" value="F-box_dom"/>
</dbReference>
<feature type="compositionally biased region" description="Basic and acidic residues" evidence="2">
    <location>
        <begin position="968"/>
        <end position="984"/>
    </location>
</feature>
<feature type="compositionally biased region" description="Basic and acidic residues" evidence="2">
    <location>
        <begin position="1756"/>
        <end position="1793"/>
    </location>
</feature>
<feature type="compositionally biased region" description="Basic and acidic residues" evidence="2">
    <location>
        <begin position="1320"/>
        <end position="1359"/>
    </location>
</feature>
<feature type="compositionally biased region" description="Basic and acidic residues" evidence="2">
    <location>
        <begin position="1366"/>
        <end position="1407"/>
    </location>
</feature>
<feature type="compositionally biased region" description="Basic and acidic residues" evidence="2">
    <location>
        <begin position="1274"/>
        <end position="1286"/>
    </location>
</feature>
<feature type="compositionally biased region" description="Basic and acidic residues" evidence="2">
    <location>
        <begin position="793"/>
        <end position="810"/>
    </location>
</feature>
<feature type="compositionally biased region" description="Basic and acidic residues" evidence="2">
    <location>
        <begin position="639"/>
        <end position="652"/>
    </location>
</feature>
<feature type="transmembrane region" description="Helical" evidence="3">
    <location>
        <begin position="1799"/>
        <end position="1819"/>
    </location>
</feature>
<protein>
    <recommendedName>
        <fullName evidence="4">SHSP domain-containing protein</fullName>
    </recommendedName>
</protein>
<dbReference type="InterPro" id="IPR011043">
    <property type="entry name" value="Gal_Oxase/kelch_b-propeller"/>
</dbReference>
<feature type="compositionally biased region" description="Basic residues" evidence="2">
    <location>
        <begin position="1"/>
        <end position="12"/>
    </location>
</feature>
<feature type="region of interest" description="Disordered" evidence="2">
    <location>
        <begin position="1085"/>
        <end position="1199"/>
    </location>
</feature>
<dbReference type="SUPFAM" id="SSF81383">
    <property type="entry name" value="F-box domain"/>
    <property type="match status" value="1"/>
</dbReference>
<evidence type="ECO:0000256" key="2">
    <source>
        <dbReference type="SAM" id="MobiDB-lite"/>
    </source>
</evidence>
<feature type="compositionally biased region" description="Basic and acidic residues" evidence="2">
    <location>
        <begin position="1565"/>
        <end position="1580"/>
    </location>
</feature>
<feature type="region of interest" description="Disordered" evidence="2">
    <location>
        <begin position="1320"/>
        <end position="1407"/>
    </location>
</feature>
<feature type="region of interest" description="Disordered" evidence="2">
    <location>
        <begin position="586"/>
        <end position="605"/>
    </location>
</feature>
<dbReference type="SUPFAM" id="SSF50965">
    <property type="entry name" value="Galactose oxidase, central domain"/>
    <property type="match status" value="1"/>
</dbReference>
<feature type="compositionally biased region" description="Basic and acidic residues" evidence="2">
    <location>
        <begin position="913"/>
        <end position="956"/>
    </location>
</feature>
<dbReference type="SMART" id="SM00256">
    <property type="entry name" value="FBOX"/>
    <property type="match status" value="1"/>
</dbReference>
<dbReference type="Pfam" id="PF00646">
    <property type="entry name" value="F-box"/>
    <property type="match status" value="1"/>
</dbReference>
<keyword evidence="3" id="KW-0812">Transmembrane</keyword>
<dbReference type="CDD" id="cd06464">
    <property type="entry name" value="ACD_sHsps-like"/>
    <property type="match status" value="1"/>
</dbReference>
<dbReference type="InterPro" id="IPR017451">
    <property type="entry name" value="F-box-assoc_interact_dom"/>
</dbReference>
<reference evidence="5 6" key="1">
    <citation type="submission" date="2019-01" db="EMBL/GenBank/DDBJ databases">
        <title>Sequencing of cultivated peanut Arachis hypogaea provides insights into genome evolution and oil improvement.</title>
        <authorList>
            <person name="Chen X."/>
        </authorList>
    </citation>
    <scope>NUCLEOTIDE SEQUENCE [LARGE SCALE GENOMIC DNA]</scope>
    <source>
        <strain evidence="6">cv. Fuhuasheng</strain>
        <tissue evidence="5">Leaves</tissue>
    </source>
</reference>
<feature type="compositionally biased region" description="Polar residues" evidence="2">
    <location>
        <begin position="1543"/>
        <end position="1553"/>
    </location>
</feature>
<dbReference type="InterPro" id="IPR050796">
    <property type="entry name" value="SCF_F-box_component"/>
</dbReference>
<feature type="compositionally biased region" description="Basic and acidic residues" evidence="2">
    <location>
        <begin position="1114"/>
        <end position="1138"/>
    </location>
</feature>
<keyword evidence="6" id="KW-1185">Reference proteome</keyword>
<keyword evidence="3" id="KW-1133">Transmembrane helix</keyword>
<feature type="compositionally biased region" description="Basic and acidic residues" evidence="2">
    <location>
        <begin position="1440"/>
        <end position="1522"/>
    </location>
</feature>
<dbReference type="InterPro" id="IPR036047">
    <property type="entry name" value="F-box-like_dom_sf"/>
</dbReference>
<dbReference type="Gene3D" id="1.20.1280.50">
    <property type="match status" value="1"/>
</dbReference>
<feature type="compositionally biased region" description="Basic and acidic residues" evidence="2">
    <location>
        <begin position="1034"/>
        <end position="1054"/>
    </location>
</feature>
<dbReference type="PROSITE" id="PS01031">
    <property type="entry name" value="SHSP"/>
    <property type="match status" value="1"/>
</dbReference>
<accession>A0A445CYQ7</accession>
<dbReference type="Proteomes" id="UP000289738">
    <property type="component" value="Chromosome A05"/>
</dbReference>
<feature type="compositionally biased region" description="Polar residues" evidence="2">
    <location>
        <begin position="675"/>
        <end position="684"/>
    </location>
</feature>
<dbReference type="STRING" id="3818.A0A445CYQ7"/>
<dbReference type="SUPFAM" id="SSF49764">
    <property type="entry name" value="HSP20-like chaperones"/>
    <property type="match status" value="1"/>
</dbReference>
<evidence type="ECO:0000256" key="3">
    <source>
        <dbReference type="SAM" id="Phobius"/>
    </source>
</evidence>
<feature type="region of interest" description="Disordered" evidence="2">
    <location>
        <begin position="1701"/>
        <end position="1793"/>
    </location>
</feature>
<feature type="region of interest" description="Disordered" evidence="2">
    <location>
        <begin position="1"/>
        <end position="33"/>
    </location>
</feature>
<proteinExistence type="inferred from homology"/>
<feature type="compositionally biased region" description="Basic and acidic residues" evidence="2">
    <location>
        <begin position="1232"/>
        <end position="1258"/>
    </location>
</feature>